<dbReference type="EMBL" id="BJWL01000013">
    <property type="protein sequence ID" value="GFY99505.1"/>
    <property type="molecule type" value="Genomic_DNA"/>
</dbReference>
<evidence type="ECO:0000256" key="1">
    <source>
        <dbReference type="SAM" id="MobiDB-lite"/>
    </source>
</evidence>
<comment type="caution">
    <text evidence="2">The sequence shown here is derived from an EMBL/GenBank/DDBJ whole genome shotgun (WGS) entry which is preliminary data.</text>
</comment>
<evidence type="ECO:0000313" key="2">
    <source>
        <dbReference type="EMBL" id="GFY99505.1"/>
    </source>
</evidence>
<dbReference type="Proteomes" id="UP000585474">
    <property type="component" value="Unassembled WGS sequence"/>
</dbReference>
<keyword evidence="3" id="KW-1185">Reference proteome</keyword>
<gene>
    <name evidence="2" type="ORF">Acr_13g0009050</name>
</gene>
<dbReference type="AlphaFoldDB" id="A0A7J0FLC7"/>
<organism evidence="2 3">
    <name type="scientific">Actinidia rufa</name>
    <dbReference type="NCBI Taxonomy" id="165716"/>
    <lineage>
        <taxon>Eukaryota</taxon>
        <taxon>Viridiplantae</taxon>
        <taxon>Streptophyta</taxon>
        <taxon>Embryophyta</taxon>
        <taxon>Tracheophyta</taxon>
        <taxon>Spermatophyta</taxon>
        <taxon>Magnoliopsida</taxon>
        <taxon>eudicotyledons</taxon>
        <taxon>Gunneridae</taxon>
        <taxon>Pentapetalae</taxon>
        <taxon>asterids</taxon>
        <taxon>Ericales</taxon>
        <taxon>Actinidiaceae</taxon>
        <taxon>Actinidia</taxon>
    </lineage>
</organism>
<name>A0A7J0FLC7_9ERIC</name>
<reference evidence="2 3" key="1">
    <citation type="submission" date="2019-07" db="EMBL/GenBank/DDBJ databases">
        <title>De Novo Assembly of kiwifruit Actinidia rufa.</title>
        <authorList>
            <person name="Sugita-Konishi S."/>
            <person name="Sato K."/>
            <person name="Mori E."/>
            <person name="Abe Y."/>
            <person name="Kisaki G."/>
            <person name="Hamano K."/>
            <person name="Suezawa K."/>
            <person name="Otani M."/>
            <person name="Fukuda T."/>
            <person name="Manabe T."/>
            <person name="Gomi K."/>
            <person name="Tabuchi M."/>
            <person name="Akimitsu K."/>
            <person name="Kataoka I."/>
        </authorList>
    </citation>
    <scope>NUCLEOTIDE SEQUENCE [LARGE SCALE GENOMIC DNA]</scope>
    <source>
        <strain evidence="3">cv. Fuchu</strain>
    </source>
</reference>
<feature type="region of interest" description="Disordered" evidence="1">
    <location>
        <begin position="64"/>
        <end position="88"/>
    </location>
</feature>
<accession>A0A7J0FLC7</accession>
<sequence>MQEEVLERAKEMAAREAMEAQGVVPKSSTPDVSAVINGDATTNLSSATDAATLVMSPSSYSLSTPNIDANADSDPIDNDPLLGVANEE</sequence>
<protein>
    <submittedName>
        <fullName evidence="2">Uncharacterized protein</fullName>
    </submittedName>
</protein>
<proteinExistence type="predicted"/>
<evidence type="ECO:0000313" key="3">
    <source>
        <dbReference type="Proteomes" id="UP000585474"/>
    </source>
</evidence>